<dbReference type="AlphaFoldDB" id="A0AAW8F1Y1"/>
<dbReference type="RefSeq" id="WP_307298907.1">
    <property type="nucleotide sequence ID" value="NZ_JAUSXV010000001.1"/>
</dbReference>
<dbReference type="PANTHER" id="PTHR30007:SF0">
    <property type="entry name" value="TRANSPOSASE"/>
    <property type="match status" value="1"/>
</dbReference>
<protein>
    <recommendedName>
        <fullName evidence="1">Transposase IS4-like domain-containing protein</fullName>
    </recommendedName>
</protein>
<gene>
    <name evidence="2" type="ORF">QFZ53_003704</name>
</gene>
<dbReference type="PANTHER" id="PTHR30007">
    <property type="entry name" value="PHP DOMAIN PROTEIN"/>
    <property type="match status" value="1"/>
</dbReference>
<accession>A0AAW8F1Y1</accession>
<keyword evidence="3" id="KW-1185">Reference proteome</keyword>
<dbReference type="GO" id="GO:0003677">
    <property type="term" value="F:DNA binding"/>
    <property type="evidence" value="ECO:0007669"/>
    <property type="project" value="InterPro"/>
</dbReference>
<dbReference type="NCBIfam" id="NF033580">
    <property type="entry name" value="transpos_IS5_3"/>
    <property type="match status" value="1"/>
</dbReference>
<dbReference type="EMBL" id="JAUSXV010000001">
    <property type="protein sequence ID" value="MDQ0649508.1"/>
    <property type="molecule type" value="Genomic_DNA"/>
</dbReference>
<organism evidence="2 3">
    <name type="scientific">Microbacterium natoriense</name>
    <dbReference type="NCBI Taxonomy" id="284570"/>
    <lineage>
        <taxon>Bacteria</taxon>
        <taxon>Bacillati</taxon>
        <taxon>Actinomycetota</taxon>
        <taxon>Actinomycetes</taxon>
        <taxon>Micrococcales</taxon>
        <taxon>Microbacteriaceae</taxon>
        <taxon>Microbacterium</taxon>
    </lineage>
</organism>
<evidence type="ECO:0000313" key="3">
    <source>
        <dbReference type="Proteomes" id="UP001244427"/>
    </source>
</evidence>
<dbReference type="GO" id="GO:0006313">
    <property type="term" value="P:DNA transposition"/>
    <property type="evidence" value="ECO:0007669"/>
    <property type="project" value="InterPro"/>
</dbReference>
<reference evidence="2 3" key="1">
    <citation type="submission" date="2023-07" db="EMBL/GenBank/DDBJ databases">
        <title>Comparative genomics of wheat-associated soil bacteria to identify genetic determinants of phenazine resistance.</title>
        <authorList>
            <person name="Mouncey N."/>
        </authorList>
    </citation>
    <scope>NUCLEOTIDE SEQUENCE [LARGE SCALE GENOMIC DNA]</scope>
    <source>
        <strain evidence="2 3">W4I9-1</strain>
    </source>
</reference>
<feature type="domain" description="Transposase IS4-like" evidence="1">
    <location>
        <begin position="122"/>
        <end position="246"/>
    </location>
</feature>
<name>A0AAW8F1Y1_9MICO</name>
<dbReference type="InterPro" id="IPR002559">
    <property type="entry name" value="Transposase_11"/>
</dbReference>
<evidence type="ECO:0000313" key="2">
    <source>
        <dbReference type="EMBL" id="MDQ0649508.1"/>
    </source>
</evidence>
<dbReference type="GO" id="GO:0004803">
    <property type="term" value="F:transposase activity"/>
    <property type="evidence" value="ECO:0007669"/>
    <property type="project" value="InterPro"/>
</dbReference>
<proteinExistence type="predicted"/>
<sequence>MPTIHPDFLEPLWIAFSALLPEYVDTHRYGGHNPRTDDRLIFERLIEVVFNGLSYEKAAVKEASATTLRRRRDEWVELGVFGELKMITLRAYDKMFGLDFSNLSIDGCITKAPNGGELAGRSPVDRGKGGVKRHLMVAGEIPLHTVVTAANVNDSTLLADSLDGLEPFADLLPEPGDITVHLDAGYDYPKTLKTVEERGYRYEVSKKGMPLQAGQRWRVESAHSWFNQATVMVRRRERKATIFAAWVQMVNALIVVRKIVTKGWYQYRWEGRPEKFKRAWGRNTARRIATALRYR</sequence>
<comment type="caution">
    <text evidence="2">The sequence shown here is derived from an EMBL/GenBank/DDBJ whole genome shotgun (WGS) entry which is preliminary data.</text>
</comment>
<dbReference type="Proteomes" id="UP001244427">
    <property type="component" value="Unassembled WGS sequence"/>
</dbReference>
<evidence type="ECO:0000259" key="1">
    <source>
        <dbReference type="Pfam" id="PF01609"/>
    </source>
</evidence>
<dbReference type="Pfam" id="PF01609">
    <property type="entry name" value="DDE_Tnp_1"/>
    <property type="match status" value="1"/>
</dbReference>